<feature type="compositionally biased region" description="Basic and acidic residues" evidence="1">
    <location>
        <begin position="89"/>
        <end position="103"/>
    </location>
</feature>
<organism evidence="2 3">
    <name type="scientific">Methanobacterium congolense</name>
    <dbReference type="NCBI Taxonomy" id="118062"/>
    <lineage>
        <taxon>Archaea</taxon>
        <taxon>Methanobacteriati</taxon>
        <taxon>Methanobacteriota</taxon>
        <taxon>Methanomada group</taxon>
        <taxon>Methanobacteria</taxon>
        <taxon>Methanobacteriales</taxon>
        <taxon>Methanobacteriaceae</taxon>
        <taxon>Methanobacterium</taxon>
    </lineage>
</organism>
<proteinExistence type="predicted"/>
<dbReference type="STRING" id="118062.MCBB_1691"/>
<feature type="region of interest" description="Disordered" evidence="1">
    <location>
        <begin position="67"/>
        <end position="103"/>
    </location>
</feature>
<feature type="compositionally biased region" description="Basic and acidic residues" evidence="1">
    <location>
        <begin position="67"/>
        <end position="82"/>
    </location>
</feature>
<evidence type="ECO:0000313" key="3">
    <source>
        <dbReference type="Proteomes" id="UP000094707"/>
    </source>
</evidence>
<dbReference type="RefSeq" id="WP_071907325.1">
    <property type="nucleotide sequence ID" value="NZ_LT607756.1"/>
</dbReference>
<evidence type="ECO:0000256" key="1">
    <source>
        <dbReference type="SAM" id="MobiDB-lite"/>
    </source>
</evidence>
<evidence type="ECO:0000313" key="2">
    <source>
        <dbReference type="EMBL" id="SCG86246.1"/>
    </source>
</evidence>
<dbReference type="KEGG" id="mcub:MCBB_1691"/>
<sequence>MTSTEELSRIEEKACELLENHNGIYLEKRLYKKLKEEFPALSRKDFQTVMDEVLKHGYAKEHALIKPITDKEAKKDEQDFSKGKLSGKGHSEIPRIPNKRELE</sequence>
<dbReference type="OrthoDB" id="69435at2157"/>
<dbReference type="GeneID" id="30412528"/>
<dbReference type="EMBL" id="LT607756">
    <property type="protein sequence ID" value="SCG86246.1"/>
    <property type="molecule type" value="Genomic_DNA"/>
</dbReference>
<dbReference type="Proteomes" id="UP000094707">
    <property type="component" value="Chromosome I"/>
</dbReference>
<gene>
    <name evidence="2" type="ORF">MCBB_1691</name>
</gene>
<reference evidence="2 3" key="1">
    <citation type="submission" date="2016-08" db="EMBL/GenBank/DDBJ databases">
        <authorList>
            <person name="Seilhamer J.J."/>
        </authorList>
    </citation>
    <scope>NUCLEOTIDE SEQUENCE [LARGE SCALE GENOMIC DNA]</scope>
    <source>
        <strain evidence="2">Buetzberg</strain>
    </source>
</reference>
<keyword evidence="3" id="KW-1185">Reference proteome</keyword>
<accession>A0A1D3L3U8</accession>
<name>A0A1D3L3U8_9EURY</name>
<protein>
    <submittedName>
        <fullName evidence="2">Uncharacterized protein</fullName>
    </submittedName>
</protein>
<dbReference type="AlphaFoldDB" id="A0A1D3L3U8"/>